<dbReference type="AlphaFoldDB" id="A0A4Q1REP1"/>
<proteinExistence type="predicted"/>
<keyword evidence="3" id="KW-1185">Reference proteome</keyword>
<keyword evidence="1" id="KW-1133">Transmembrane helix</keyword>
<organism evidence="2 3">
    <name type="scientific">Blautia faecicola</name>
    <dbReference type="NCBI Taxonomy" id="2509240"/>
    <lineage>
        <taxon>Bacteria</taxon>
        <taxon>Bacillati</taxon>
        <taxon>Bacillota</taxon>
        <taxon>Clostridia</taxon>
        <taxon>Lachnospirales</taxon>
        <taxon>Lachnospiraceae</taxon>
        <taxon>Blautia</taxon>
    </lineage>
</organism>
<feature type="transmembrane region" description="Helical" evidence="1">
    <location>
        <begin position="44"/>
        <end position="62"/>
    </location>
</feature>
<comment type="caution">
    <text evidence="2">The sequence shown here is derived from an EMBL/GenBank/DDBJ whole genome shotgun (WGS) entry which is preliminary data.</text>
</comment>
<keyword evidence="1" id="KW-0812">Transmembrane</keyword>
<accession>A0A4Q1REP1</accession>
<sequence>MEFWIGIILDTICLAIALFMAINPKGFARGMKYQSVRQTKIFRIVGIIAVIILVISLTSRVLTLV</sequence>
<dbReference type="Proteomes" id="UP000290106">
    <property type="component" value="Unassembled WGS sequence"/>
</dbReference>
<evidence type="ECO:0000256" key="1">
    <source>
        <dbReference type="SAM" id="Phobius"/>
    </source>
</evidence>
<dbReference type="EMBL" id="SDKC01000001">
    <property type="protein sequence ID" value="RXS74051.1"/>
    <property type="molecule type" value="Genomic_DNA"/>
</dbReference>
<name>A0A4Q1REP1_9FIRM</name>
<dbReference type="OrthoDB" id="9907231at2"/>
<gene>
    <name evidence="2" type="ORF">ETP43_01480</name>
</gene>
<dbReference type="RefSeq" id="WP_022171276.1">
    <property type="nucleotide sequence ID" value="NZ_DAWBJR010000037.1"/>
</dbReference>
<reference evidence="2 3" key="1">
    <citation type="submission" date="2019-01" db="EMBL/GenBank/DDBJ databases">
        <title>Blautia sp. nov. KGMB01111 isolated human feces.</title>
        <authorList>
            <person name="Park J.-E."/>
            <person name="Kim J.-S."/>
            <person name="Park S.-H."/>
        </authorList>
    </citation>
    <scope>NUCLEOTIDE SEQUENCE [LARGE SCALE GENOMIC DNA]</scope>
    <source>
        <strain evidence="2 3">KGMB01111</strain>
    </source>
</reference>
<evidence type="ECO:0000313" key="3">
    <source>
        <dbReference type="Proteomes" id="UP000290106"/>
    </source>
</evidence>
<feature type="transmembrane region" description="Helical" evidence="1">
    <location>
        <begin position="6"/>
        <end position="23"/>
    </location>
</feature>
<evidence type="ECO:0000313" key="2">
    <source>
        <dbReference type="EMBL" id="RXS74051.1"/>
    </source>
</evidence>
<keyword evidence="1" id="KW-0472">Membrane</keyword>
<protein>
    <submittedName>
        <fullName evidence="2">Uncharacterized protein</fullName>
    </submittedName>
</protein>